<comment type="similarity">
    <text evidence="2">Belongs to the major facilitator superfamily. Proton-dependent oligopeptide transporter (POT/PTR) (TC 2.A.17) family.</text>
</comment>
<proteinExistence type="inferred from homology"/>
<dbReference type="Pfam" id="PF00854">
    <property type="entry name" value="PTR2"/>
    <property type="match status" value="1"/>
</dbReference>
<dbReference type="OMA" id="YTICIVE"/>
<dbReference type="HOGENOM" id="CLU_864292_0_0_1"/>
<dbReference type="Gene3D" id="1.20.1250.20">
    <property type="entry name" value="MFS general substrate transporter like domains"/>
    <property type="match status" value="1"/>
</dbReference>
<evidence type="ECO:0000256" key="2">
    <source>
        <dbReference type="ARBA" id="ARBA00005982"/>
    </source>
</evidence>
<dbReference type="EnsemblPlants" id="ORGLA01G0347700.1">
    <property type="protein sequence ID" value="ORGLA01G0347700.1"/>
    <property type="gene ID" value="ORGLA01G0347700"/>
</dbReference>
<protein>
    <submittedName>
        <fullName evidence="7">Uncharacterized protein</fullName>
    </submittedName>
</protein>
<dbReference type="AlphaFoldDB" id="I1NUD7"/>
<accession>I1NUD7</accession>
<dbReference type="InterPro" id="IPR000109">
    <property type="entry name" value="POT_fam"/>
</dbReference>
<comment type="subcellular location">
    <subcellularLocation>
        <location evidence="1">Membrane</location>
        <topology evidence="1">Multi-pass membrane protein</topology>
    </subcellularLocation>
</comment>
<evidence type="ECO:0000256" key="4">
    <source>
        <dbReference type="ARBA" id="ARBA00022989"/>
    </source>
</evidence>
<evidence type="ECO:0000313" key="8">
    <source>
        <dbReference type="Proteomes" id="UP000007306"/>
    </source>
</evidence>
<feature type="transmembrane region" description="Helical" evidence="6">
    <location>
        <begin position="54"/>
        <end position="71"/>
    </location>
</feature>
<keyword evidence="3 6" id="KW-0812">Transmembrane</keyword>
<dbReference type="GO" id="GO:0022857">
    <property type="term" value="F:transmembrane transporter activity"/>
    <property type="evidence" value="ECO:0007669"/>
    <property type="project" value="InterPro"/>
</dbReference>
<reference evidence="7 8" key="2">
    <citation type="submission" date="2018-04" db="EMBL/GenBank/DDBJ databases">
        <title>OglaRS2 (Oryza glaberrima Reference Sequence Version 2).</title>
        <authorList>
            <person name="Zhang J."/>
            <person name="Kudrna D."/>
            <person name="Lee S."/>
            <person name="Talag J."/>
            <person name="Rajasekar S."/>
            <person name="Wing R.A."/>
        </authorList>
    </citation>
    <scope>NUCLEOTIDE SEQUENCE [LARGE SCALE GENOMIC DNA]</scope>
    <source>
        <strain evidence="7 8">cv. IRGC 96717</strain>
    </source>
</reference>
<sequence length="322" mass="35267">MAYFGVSTNLVNYLKYRLHEGSKSAANNVTNWEGTGSIAPLVAGYLADAFLGRYWTIVLSMVISAVGYGVLAASASVIRLESAALYAGMYLVALGGVLEPIMAPFGADQFDDGEDDQRGRRQSSFFNWFYLSLNCGSLVGGTVLVWVQTSVGWGVGYGVPAIFSALSVAVFLAGTATYRRDQPPGGSPLTRIAQVVVAAVRKFDVEIPSDSSMLYESDAVDGMPAIHGRRRLLHTGIERTRSQAGILSFLKHSTNVCAHNARILTPINAYMHILFLVMSIFKRLSRHILILTNSLRMSWYQGVRHVPLKKIISRKCEHSRQV</sequence>
<evidence type="ECO:0000256" key="3">
    <source>
        <dbReference type="ARBA" id="ARBA00022692"/>
    </source>
</evidence>
<evidence type="ECO:0000256" key="6">
    <source>
        <dbReference type="SAM" id="Phobius"/>
    </source>
</evidence>
<dbReference type="eggNOG" id="KOG1237">
    <property type="taxonomic scope" value="Eukaryota"/>
</dbReference>
<name>I1NUD7_ORYGL</name>
<dbReference type="Gramene" id="ORGLA01G0347700.1">
    <property type="protein sequence ID" value="ORGLA01G0347700.1"/>
    <property type="gene ID" value="ORGLA01G0347700"/>
</dbReference>
<evidence type="ECO:0000256" key="1">
    <source>
        <dbReference type="ARBA" id="ARBA00004141"/>
    </source>
</evidence>
<keyword evidence="8" id="KW-1185">Reference proteome</keyword>
<dbReference type="STRING" id="4538.I1NUD7"/>
<feature type="transmembrane region" description="Helical" evidence="6">
    <location>
        <begin position="154"/>
        <end position="178"/>
    </location>
</feature>
<feature type="transmembrane region" description="Helical" evidence="6">
    <location>
        <begin position="83"/>
        <end position="105"/>
    </location>
</feature>
<dbReference type="SUPFAM" id="SSF103473">
    <property type="entry name" value="MFS general substrate transporter"/>
    <property type="match status" value="1"/>
</dbReference>
<keyword evidence="5 6" id="KW-0472">Membrane</keyword>
<dbReference type="PANTHER" id="PTHR11654">
    <property type="entry name" value="OLIGOPEPTIDE TRANSPORTER-RELATED"/>
    <property type="match status" value="1"/>
</dbReference>
<dbReference type="InterPro" id="IPR036259">
    <property type="entry name" value="MFS_trans_sf"/>
</dbReference>
<dbReference type="Proteomes" id="UP000007306">
    <property type="component" value="Chromosome 1"/>
</dbReference>
<reference evidence="7" key="1">
    <citation type="submission" date="2015-06" db="UniProtKB">
        <authorList>
            <consortium name="EnsemblPlants"/>
        </authorList>
    </citation>
    <scope>IDENTIFICATION</scope>
</reference>
<feature type="transmembrane region" description="Helical" evidence="6">
    <location>
        <begin position="125"/>
        <end position="147"/>
    </location>
</feature>
<dbReference type="GO" id="GO:0016020">
    <property type="term" value="C:membrane"/>
    <property type="evidence" value="ECO:0007669"/>
    <property type="project" value="UniProtKB-SubCell"/>
</dbReference>
<keyword evidence="4 6" id="KW-1133">Transmembrane helix</keyword>
<organism evidence="7 8">
    <name type="scientific">Oryza glaberrima</name>
    <name type="common">African rice</name>
    <dbReference type="NCBI Taxonomy" id="4538"/>
    <lineage>
        <taxon>Eukaryota</taxon>
        <taxon>Viridiplantae</taxon>
        <taxon>Streptophyta</taxon>
        <taxon>Embryophyta</taxon>
        <taxon>Tracheophyta</taxon>
        <taxon>Spermatophyta</taxon>
        <taxon>Magnoliopsida</taxon>
        <taxon>Liliopsida</taxon>
        <taxon>Poales</taxon>
        <taxon>Poaceae</taxon>
        <taxon>BOP clade</taxon>
        <taxon>Oryzoideae</taxon>
        <taxon>Oryzeae</taxon>
        <taxon>Oryzinae</taxon>
        <taxon>Oryza</taxon>
    </lineage>
</organism>
<evidence type="ECO:0000313" key="7">
    <source>
        <dbReference type="EnsemblPlants" id="ORGLA01G0347700.1"/>
    </source>
</evidence>
<evidence type="ECO:0000256" key="5">
    <source>
        <dbReference type="ARBA" id="ARBA00023136"/>
    </source>
</evidence>